<proteinExistence type="predicted"/>
<dbReference type="WBParaSite" id="Hba_07617">
    <property type="protein sequence ID" value="Hba_07617"/>
    <property type="gene ID" value="Hba_07617"/>
</dbReference>
<protein>
    <submittedName>
        <fullName evidence="3">Secreted protein</fullName>
    </submittedName>
</protein>
<organism evidence="2 3">
    <name type="scientific">Heterorhabditis bacteriophora</name>
    <name type="common">Entomopathogenic nematode worm</name>
    <dbReference type="NCBI Taxonomy" id="37862"/>
    <lineage>
        <taxon>Eukaryota</taxon>
        <taxon>Metazoa</taxon>
        <taxon>Ecdysozoa</taxon>
        <taxon>Nematoda</taxon>
        <taxon>Chromadorea</taxon>
        <taxon>Rhabditida</taxon>
        <taxon>Rhabditina</taxon>
        <taxon>Rhabditomorpha</taxon>
        <taxon>Strongyloidea</taxon>
        <taxon>Heterorhabditidae</taxon>
        <taxon>Heterorhabditis</taxon>
    </lineage>
</organism>
<accession>A0A1I7WR19</accession>
<dbReference type="AlphaFoldDB" id="A0A1I7WR19"/>
<reference evidence="3" key="1">
    <citation type="submission" date="2016-11" db="UniProtKB">
        <authorList>
            <consortium name="WormBaseParasite"/>
        </authorList>
    </citation>
    <scope>IDENTIFICATION</scope>
</reference>
<sequence>MEWSGIAGSLPLLMISRIGVGWILAVCRKLCSEFKGRLQTDDVREEQTYKIYIFKINTKNWKVKREHF</sequence>
<evidence type="ECO:0000313" key="3">
    <source>
        <dbReference type="WBParaSite" id="Hba_07617"/>
    </source>
</evidence>
<keyword evidence="1" id="KW-1133">Transmembrane helix</keyword>
<dbReference type="Proteomes" id="UP000095283">
    <property type="component" value="Unplaced"/>
</dbReference>
<keyword evidence="1" id="KW-0812">Transmembrane</keyword>
<keyword evidence="1" id="KW-0472">Membrane</keyword>
<evidence type="ECO:0000313" key="2">
    <source>
        <dbReference type="Proteomes" id="UP000095283"/>
    </source>
</evidence>
<name>A0A1I7WR19_HETBA</name>
<feature type="transmembrane region" description="Helical" evidence="1">
    <location>
        <begin position="6"/>
        <end position="27"/>
    </location>
</feature>
<keyword evidence="2" id="KW-1185">Reference proteome</keyword>
<evidence type="ECO:0000256" key="1">
    <source>
        <dbReference type="SAM" id="Phobius"/>
    </source>
</evidence>